<gene>
    <name evidence="2" type="primary">ahpD</name>
    <name evidence="2" type="ORF">MPOCJGCO_4235</name>
</gene>
<reference evidence="2" key="1">
    <citation type="journal article" date="2021" name="Front. Microbiol.">
        <title>Comprehensive Comparative Genomics and Phenotyping of Methylobacterium Species.</title>
        <authorList>
            <person name="Alessa O."/>
            <person name="Ogura Y."/>
            <person name="Fujitani Y."/>
            <person name="Takami H."/>
            <person name="Hayashi T."/>
            <person name="Sahin N."/>
            <person name="Tani A."/>
        </authorList>
    </citation>
    <scope>NUCLEOTIDE SEQUENCE</scope>
    <source>
        <strain evidence="2">DSM 23632</strain>
    </source>
</reference>
<dbReference type="Proteomes" id="UP001055057">
    <property type="component" value="Unassembled WGS sequence"/>
</dbReference>
<dbReference type="PANTHER" id="PTHR34846">
    <property type="entry name" value="4-CARBOXYMUCONOLACTONE DECARBOXYLASE FAMILY PROTEIN (AFU_ORTHOLOGUE AFUA_6G11590)"/>
    <property type="match status" value="1"/>
</dbReference>
<protein>
    <submittedName>
        <fullName evidence="2">Alkyl hydroperoxide reductase AhpD</fullName>
    </submittedName>
</protein>
<dbReference type="EMBL" id="BPRB01000275">
    <property type="protein sequence ID" value="GJE62105.1"/>
    <property type="molecule type" value="Genomic_DNA"/>
</dbReference>
<dbReference type="InterPro" id="IPR029032">
    <property type="entry name" value="AhpD-like"/>
</dbReference>
<dbReference type="RefSeq" id="WP_238184725.1">
    <property type="nucleotide sequence ID" value="NZ_BPRB01000275.1"/>
</dbReference>
<evidence type="ECO:0000313" key="2">
    <source>
        <dbReference type="EMBL" id="GJE62105.1"/>
    </source>
</evidence>
<evidence type="ECO:0000313" key="3">
    <source>
        <dbReference type="Proteomes" id="UP001055057"/>
    </source>
</evidence>
<dbReference type="Gene3D" id="1.20.1290.10">
    <property type="entry name" value="AhpD-like"/>
    <property type="match status" value="1"/>
</dbReference>
<reference evidence="2" key="2">
    <citation type="submission" date="2021-08" db="EMBL/GenBank/DDBJ databases">
        <authorList>
            <person name="Tani A."/>
            <person name="Ola A."/>
            <person name="Ogura Y."/>
            <person name="Katsura K."/>
            <person name="Hayashi T."/>
        </authorList>
    </citation>
    <scope>NUCLEOTIDE SEQUENCE</scope>
    <source>
        <strain evidence="2">DSM 23632</strain>
    </source>
</reference>
<dbReference type="Pfam" id="PF02627">
    <property type="entry name" value="CMD"/>
    <property type="match status" value="1"/>
</dbReference>
<name>A0ABQ4U8F2_9HYPH</name>
<organism evidence="2 3">
    <name type="scientific">Methylobacterium trifolii</name>
    <dbReference type="NCBI Taxonomy" id="1003092"/>
    <lineage>
        <taxon>Bacteria</taxon>
        <taxon>Pseudomonadati</taxon>
        <taxon>Pseudomonadota</taxon>
        <taxon>Alphaproteobacteria</taxon>
        <taxon>Hyphomicrobiales</taxon>
        <taxon>Methylobacteriaceae</taxon>
        <taxon>Methylobacterium</taxon>
    </lineage>
</organism>
<dbReference type="NCBIfam" id="TIGR00778">
    <property type="entry name" value="ahpD_dom"/>
    <property type="match status" value="1"/>
</dbReference>
<comment type="caution">
    <text evidence="2">The sequence shown here is derived from an EMBL/GenBank/DDBJ whole genome shotgun (WGS) entry which is preliminary data.</text>
</comment>
<dbReference type="SUPFAM" id="SSF69118">
    <property type="entry name" value="AhpD-like"/>
    <property type="match status" value="1"/>
</dbReference>
<feature type="domain" description="Carboxymuconolactone decarboxylase-like" evidence="1">
    <location>
        <begin position="14"/>
        <end position="95"/>
    </location>
</feature>
<proteinExistence type="predicted"/>
<evidence type="ECO:0000259" key="1">
    <source>
        <dbReference type="Pfam" id="PF02627"/>
    </source>
</evidence>
<dbReference type="InterPro" id="IPR004675">
    <property type="entry name" value="AhpD_core"/>
</dbReference>
<keyword evidence="3" id="KW-1185">Reference proteome</keyword>
<dbReference type="InterPro" id="IPR003779">
    <property type="entry name" value="CMD-like"/>
</dbReference>
<accession>A0ABQ4U8F2</accession>
<dbReference type="PANTHER" id="PTHR34846:SF10">
    <property type="entry name" value="CYTOPLASMIC PROTEIN"/>
    <property type="match status" value="1"/>
</dbReference>
<sequence length="151" mass="16474">MSQRLDYESQSPDGLKALGGVYAYVAKCGLNKALVDLVYLRASQINGCTYCIDTHAKDLLKAGAPAQKLLLLSSWREASPWFTPREQAALAWTEAVTEVAKSHVPDDAFQAASTQFDEKEMADLTIAIGLINTYNRIAIGFRRGPAAPPEK</sequence>